<evidence type="ECO:0000256" key="3">
    <source>
        <dbReference type="ARBA" id="ARBA00030757"/>
    </source>
</evidence>
<dbReference type="RefSeq" id="WP_281843561.1">
    <property type="nucleotide sequence ID" value="NZ_BROH01000013.1"/>
</dbReference>
<organism evidence="4 5">
    <name type="scientific">Sinisalibacter aestuarii</name>
    <dbReference type="NCBI Taxonomy" id="2949426"/>
    <lineage>
        <taxon>Bacteria</taxon>
        <taxon>Pseudomonadati</taxon>
        <taxon>Pseudomonadota</taxon>
        <taxon>Alphaproteobacteria</taxon>
        <taxon>Rhodobacterales</taxon>
        <taxon>Roseobacteraceae</taxon>
        <taxon>Sinisalibacter</taxon>
    </lineage>
</organism>
<dbReference type="CDD" id="cd02440">
    <property type="entry name" value="AdoMet_MTases"/>
    <property type="match status" value="1"/>
</dbReference>
<dbReference type="PANTHER" id="PTHR11579:SF18">
    <property type="entry name" value="PROTEIN-L-ISOASPARTATE O-METHYLTRANSFERASE"/>
    <property type="match status" value="1"/>
</dbReference>
<protein>
    <recommendedName>
        <fullName evidence="2">Protein-L-isoaspartate O-methyltransferase</fullName>
    </recommendedName>
    <alternativeName>
        <fullName evidence="3">Protein L-isoaspartyl methyltransferase</fullName>
    </alternativeName>
</protein>
<accession>A0ABQ5LX25</accession>
<evidence type="ECO:0000256" key="2">
    <source>
        <dbReference type="ARBA" id="ARBA00013346"/>
    </source>
</evidence>
<dbReference type="PANTHER" id="PTHR11579">
    <property type="entry name" value="PROTEIN-L-ISOASPARTATE O-METHYLTRANSFERASE"/>
    <property type="match status" value="1"/>
</dbReference>
<proteinExistence type="inferred from homology"/>
<dbReference type="Proteomes" id="UP001144205">
    <property type="component" value="Unassembled WGS sequence"/>
</dbReference>
<dbReference type="SUPFAM" id="SSF53335">
    <property type="entry name" value="S-adenosyl-L-methionine-dependent methyltransferases"/>
    <property type="match status" value="1"/>
</dbReference>
<gene>
    <name evidence="4" type="ORF">STA1M1_34060</name>
</gene>
<comment type="similarity">
    <text evidence="1">Belongs to the methyltransferase superfamily. L-isoaspartyl/D-aspartyl protein methyltransferase family.</text>
</comment>
<dbReference type="Pfam" id="PF01135">
    <property type="entry name" value="PCMT"/>
    <property type="match status" value="1"/>
</dbReference>
<reference evidence="4" key="1">
    <citation type="journal article" date="2023" name="Int. J. Syst. Evol. Microbiol.">
        <title>Sinisalibacter aestuarii sp. nov., isolated from estuarine sediment of the Arakawa River.</title>
        <authorList>
            <person name="Arafat S.T."/>
            <person name="Hirano S."/>
            <person name="Sato A."/>
            <person name="Takeuchi K."/>
            <person name="Yasuda T."/>
            <person name="Terahara T."/>
            <person name="Hamada M."/>
            <person name="Kobayashi T."/>
        </authorList>
    </citation>
    <scope>NUCLEOTIDE SEQUENCE</scope>
    <source>
        <strain evidence="4">B-399</strain>
    </source>
</reference>
<dbReference type="InterPro" id="IPR000682">
    <property type="entry name" value="PCMT"/>
</dbReference>
<comment type="caution">
    <text evidence="4">The sequence shown here is derived from an EMBL/GenBank/DDBJ whole genome shotgun (WGS) entry which is preliminary data.</text>
</comment>
<evidence type="ECO:0000313" key="5">
    <source>
        <dbReference type="Proteomes" id="UP001144205"/>
    </source>
</evidence>
<dbReference type="InterPro" id="IPR029063">
    <property type="entry name" value="SAM-dependent_MTases_sf"/>
</dbReference>
<evidence type="ECO:0000256" key="1">
    <source>
        <dbReference type="ARBA" id="ARBA00005369"/>
    </source>
</evidence>
<evidence type="ECO:0000313" key="4">
    <source>
        <dbReference type="EMBL" id="GKY89537.1"/>
    </source>
</evidence>
<dbReference type="Gene3D" id="3.40.50.150">
    <property type="entry name" value="Vaccinia Virus protein VP39"/>
    <property type="match status" value="1"/>
</dbReference>
<dbReference type="EMBL" id="BROH01000013">
    <property type="protein sequence ID" value="GKY89537.1"/>
    <property type="molecule type" value="Genomic_DNA"/>
</dbReference>
<name>A0ABQ5LX25_9RHOB</name>
<keyword evidence="5" id="KW-1185">Reference proteome</keyword>
<sequence length="217" mass="22992">MSDSKALRTMMVDTQVRPSDVTKYPIIEAMLAVRREDFVPDALRAAAYADAPVALDGGRVMLEPRTLAKMLDALEIESDELVLDLGCGLGYSAAIIARMADFVVAREEDEALVAEAERRLGAAGVDNVAVIAGPLAAGDDKHGPYDVIVVEGAADLVPDALVAQLKEGGRIAAILTDGSAGALRIGFKRDGHLDWRFGFNATAPVLPGFEKTVEFAL</sequence>